<accession>A0A953J1N0</accession>
<dbReference type="SUPFAM" id="SSF53067">
    <property type="entry name" value="Actin-like ATPase domain"/>
    <property type="match status" value="1"/>
</dbReference>
<name>A0A953J1N0_9BACT</name>
<comment type="caution">
    <text evidence="2">The sequence shown here is derived from an EMBL/GenBank/DDBJ whole genome shotgun (WGS) entry which is preliminary data.</text>
</comment>
<dbReference type="InterPro" id="IPR043129">
    <property type="entry name" value="ATPase_NBD"/>
</dbReference>
<reference evidence="2" key="1">
    <citation type="journal article" date="2021" name="bioRxiv">
        <title>Unraveling nitrogen, sulfur and carbon metabolic pathways and microbial community transcriptional responses to substrate deprivation and toxicity stresses in a bioreactor mimicking anoxic brackish coastal sediment conditions.</title>
        <authorList>
            <person name="Martins P.D."/>
            <person name="Echeveste M.J."/>
            <person name="Arshad A."/>
            <person name="Kurth J."/>
            <person name="Ouboter H."/>
            <person name="Jetten M.S.M."/>
            <person name="Welte C.U."/>
        </authorList>
    </citation>
    <scope>NUCLEOTIDE SEQUENCE</scope>
    <source>
        <strain evidence="2">MAG_39</strain>
    </source>
</reference>
<protein>
    <recommendedName>
        <fullName evidence="4">GspL periplasmic domain-containing protein</fullName>
    </recommendedName>
</protein>
<evidence type="ECO:0000313" key="2">
    <source>
        <dbReference type="EMBL" id="MBZ0154616.1"/>
    </source>
</evidence>
<proteinExistence type="predicted"/>
<dbReference type="EMBL" id="JAIOIV010000003">
    <property type="protein sequence ID" value="MBZ0154616.1"/>
    <property type="molecule type" value="Genomic_DNA"/>
</dbReference>
<dbReference type="AlphaFoldDB" id="A0A953J1N0"/>
<keyword evidence="1" id="KW-0472">Membrane</keyword>
<evidence type="ECO:0008006" key="4">
    <source>
        <dbReference type="Google" id="ProtNLM"/>
    </source>
</evidence>
<evidence type="ECO:0000256" key="1">
    <source>
        <dbReference type="SAM" id="Phobius"/>
    </source>
</evidence>
<sequence length="359" mass="39674">MKRALFFAMEQDTLTAFLVEKNGTSCTVKESFPVSAPGGSPSCPALPPDTNGEVYLGIPLRLLNCRFLEFPFSDREHIREILPFELDTLVLGGAAGVVFDIFSIRESNGQYRVGVAYASKESLRPLVEAIRTCGIQPKAILSLDLSSFLSSSGGEEDLARLLLDPVPLTEEERLRAAAREMETPAINLARDEFACTIPADRLKKTLRLTAVLSILLLSAYLAFMTFTITVTKREIASVKADIRKTYAALFPRDTKVSSELYQAKAHLKELREKEEYLVGIAPLSLLLDLSAVSRQGVAFQEITMDRERIVLKGECPSLSDVQLLKADLEKRLRGVRISDTKTLAQDRTAFTLSALGKKQ</sequence>
<dbReference type="Gene3D" id="3.30.420.380">
    <property type="match status" value="1"/>
</dbReference>
<reference evidence="2" key="2">
    <citation type="submission" date="2021-08" db="EMBL/GenBank/DDBJ databases">
        <authorList>
            <person name="Dalcin Martins P."/>
        </authorList>
    </citation>
    <scope>NUCLEOTIDE SEQUENCE</scope>
    <source>
        <strain evidence="2">MAG_39</strain>
    </source>
</reference>
<evidence type="ECO:0000313" key="3">
    <source>
        <dbReference type="Proteomes" id="UP000705867"/>
    </source>
</evidence>
<organism evidence="2 3">
    <name type="scientific">Candidatus Nitrobium versatile</name>
    <dbReference type="NCBI Taxonomy" id="2884831"/>
    <lineage>
        <taxon>Bacteria</taxon>
        <taxon>Pseudomonadati</taxon>
        <taxon>Nitrospirota</taxon>
        <taxon>Nitrospiria</taxon>
        <taxon>Nitrospirales</taxon>
        <taxon>Nitrospiraceae</taxon>
        <taxon>Candidatus Nitrobium</taxon>
    </lineage>
</organism>
<keyword evidence="1" id="KW-0812">Transmembrane</keyword>
<gene>
    <name evidence="2" type="ORF">K8I29_00185</name>
</gene>
<feature type="transmembrane region" description="Helical" evidence="1">
    <location>
        <begin position="208"/>
        <end position="230"/>
    </location>
</feature>
<dbReference type="Proteomes" id="UP000705867">
    <property type="component" value="Unassembled WGS sequence"/>
</dbReference>
<keyword evidence="1" id="KW-1133">Transmembrane helix</keyword>